<keyword evidence="1" id="KW-1133">Transmembrane helix</keyword>
<name>A0A3N4KC38_9PEZI</name>
<reference evidence="3 4" key="1">
    <citation type="journal article" date="2018" name="Nat. Ecol. Evol.">
        <title>Pezizomycetes genomes reveal the molecular basis of ectomycorrhizal truffle lifestyle.</title>
        <authorList>
            <person name="Murat C."/>
            <person name="Payen T."/>
            <person name="Noel B."/>
            <person name="Kuo A."/>
            <person name="Morin E."/>
            <person name="Chen J."/>
            <person name="Kohler A."/>
            <person name="Krizsan K."/>
            <person name="Balestrini R."/>
            <person name="Da Silva C."/>
            <person name="Montanini B."/>
            <person name="Hainaut M."/>
            <person name="Levati E."/>
            <person name="Barry K.W."/>
            <person name="Belfiori B."/>
            <person name="Cichocki N."/>
            <person name="Clum A."/>
            <person name="Dockter R.B."/>
            <person name="Fauchery L."/>
            <person name="Guy J."/>
            <person name="Iotti M."/>
            <person name="Le Tacon F."/>
            <person name="Lindquist E.A."/>
            <person name="Lipzen A."/>
            <person name="Malagnac F."/>
            <person name="Mello A."/>
            <person name="Molinier V."/>
            <person name="Miyauchi S."/>
            <person name="Poulain J."/>
            <person name="Riccioni C."/>
            <person name="Rubini A."/>
            <person name="Sitrit Y."/>
            <person name="Splivallo R."/>
            <person name="Traeger S."/>
            <person name="Wang M."/>
            <person name="Zifcakova L."/>
            <person name="Wipf D."/>
            <person name="Zambonelli A."/>
            <person name="Paolocci F."/>
            <person name="Nowrousian M."/>
            <person name="Ottonello S."/>
            <person name="Baldrian P."/>
            <person name="Spatafora J.W."/>
            <person name="Henrissat B."/>
            <person name="Nagy L.G."/>
            <person name="Aury J.M."/>
            <person name="Wincker P."/>
            <person name="Grigoriev I.V."/>
            <person name="Bonfante P."/>
            <person name="Martin F.M."/>
        </authorList>
    </citation>
    <scope>NUCLEOTIDE SEQUENCE [LARGE SCALE GENOMIC DNA]</scope>
    <source>
        <strain evidence="3 4">CCBAS932</strain>
    </source>
</reference>
<dbReference type="EMBL" id="ML119169">
    <property type="protein sequence ID" value="RPB08067.1"/>
    <property type="molecule type" value="Genomic_DNA"/>
</dbReference>
<evidence type="ECO:0000313" key="3">
    <source>
        <dbReference type="EMBL" id="RPB08067.1"/>
    </source>
</evidence>
<keyword evidence="1" id="KW-0812">Transmembrane</keyword>
<keyword evidence="1" id="KW-0472">Membrane</keyword>
<dbReference type="InParanoid" id="A0A3N4KC38"/>
<keyword evidence="4" id="KW-1185">Reference proteome</keyword>
<dbReference type="PROSITE" id="PS51257">
    <property type="entry name" value="PROKAR_LIPOPROTEIN"/>
    <property type="match status" value="1"/>
</dbReference>
<evidence type="ECO:0000313" key="4">
    <source>
        <dbReference type="Proteomes" id="UP000277580"/>
    </source>
</evidence>
<feature type="chain" id="PRO_5018065603" description="Secreted protein" evidence="2">
    <location>
        <begin position="19"/>
        <end position="191"/>
    </location>
</feature>
<evidence type="ECO:0008006" key="5">
    <source>
        <dbReference type="Google" id="ProtNLM"/>
    </source>
</evidence>
<accession>A0A3N4KC38</accession>
<dbReference type="AlphaFoldDB" id="A0A3N4KC38"/>
<protein>
    <recommendedName>
        <fullName evidence="5">Secreted protein</fullName>
    </recommendedName>
</protein>
<gene>
    <name evidence="3" type="ORF">P167DRAFT_367510</name>
</gene>
<proteinExistence type="predicted"/>
<feature type="transmembrane region" description="Helical" evidence="1">
    <location>
        <begin position="117"/>
        <end position="137"/>
    </location>
</feature>
<keyword evidence="2" id="KW-0732">Signal</keyword>
<sequence length="191" mass="21049">MRFIPVSLLFSTASCVLSRESVCCLNAAHAASWSTIYSASGILSYHVMGACRKCFSTRLSSPTCMAGQVQGSGIKALYIWRDPDWLPWIMKAYSYIVSKSTKGEERSPYFSPPSPPLFLFLIIIFIFSNFSISFFIFERLSIPIPSPHTYSLGTQANTSIHRVTGRRPLSVGNCHCSSLAQQSLGVLETSG</sequence>
<organism evidence="3 4">
    <name type="scientific">Morchella conica CCBAS932</name>
    <dbReference type="NCBI Taxonomy" id="1392247"/>
    <lineage>
        <taxon>Eukaryota</taxon>
        <taxon>Fungi</taxon>
        <taxon>Dikarya</taxon>
        <taxon>Ascomycota</taxon>
        <taxon>Pezizomycotina</taxon>
        <taxon>Pezizomycetes</taxon>
        <taxon>Pezizales</taxon>
        <taxon>Morchellaceae</taxon>
        <taxon>Morchella</taxon>
    </lineage>
</organism>
<dbReference type="Proteomes" id="UP000277580">
    <property type="component" value="Unassembled WGS sequence"/>
</dbReference>
<evidence type="ECO:0000256" key="1">
    <source>
        <dbReference type="SAM" id="Phobius"/>
    </source>
</evidence>
<evidence type="ECO:0000256" key="2">
    <source>
        <dbReference type="SAM" id="SignalP"/>
    </source>
</evidence>
<feature type="signal peptide" evidence="2">
    <location>
        <begin position="1"/>
        <end position="18"/>
    </location>
</feature>